<protein>
    <recommendedName>
        <fullName evidence="3">Flavin reductase like domain-containing protein</fullName>
    </recommendedName>
</protein>
<keyword evidence="1" id="KW-0560">Oxidoreductase</keyword>
<dbReference type="SUPFAM" id="SSF50475">
    <property type="entry name" value="FMN-binding split barrel"/>
    <property type="match status" value="1"/>
</dbReference>
<evidence type="ECO:0000259" key="3">
    <source>
        <dbReference type="SMART" id="SM00903"/>
    </source>
</evidence>
<dbReference type="Pfam" id="PF01613">
    <property type="entry name" value="Flavin_Reduct"/>
    <property type="match status" value="1"/>
</dbReference>
<dbReference type="EMBL" id="JAZHXJ010003431">
    <property type="protein sequence ID" value="KAL1835172.1"/>
    <property type="molecule type" value="Genomic_DNA"/>
</dbReference>
<evidence type="ECO:0000313" key="5">
    <source>
        <dbReference type="Proteomes" id="UP001586593"/>
    </source>
</evidence>
<organism evidence="4 5">
    <name type="scientific">Phialemonium thermophilum</name>
    <dbReference type="NCBI Taxonomy" id="223376"/>
    <lineage>
        <taxon>Eukaryota</taxon>
        <taxon>Fungi</taxon>
        <taxon>Dikarya</taxon>
        <taxon>Ascomycota</taxon>
        <taxon>Pezizomycotina</taxon>
        <taxon>Sordariomycetes</taxon>
        <taxon>Sordariomycetidae</taxon>
        <taxon>Cephalothecales</taxon>
        <taxon>Cephalothecaceae</taxon>
        <taxon>Phialemonium</taxon>
    </lineage>
</organism>
<dbReference type="Gene3D" id="2.30.110.10">
    <property type="entry name" value="Electron Transport, Fmn-binding Protein, Chain A"/>
    <property type="match status" value="1"/>
</dbReference>
<reference evidence="4 5" key="1">
    <citation type="journal article" date="2024" name="Commun. Biol.">
        <title>Comparative genomic analysis of thermophilic fungi reveals convergent evolutionary adaptations and gene losses.</title>
        <authorList>
            <person name="Steindorff A.S."/>
            <person name="Aguilar-Pontes M.V."/>
            <person name="Robinson A.J."/>
            <person name="Andreopoulos B."/>
            <person name="LaButti K."/>
            <person name="Kuo A."/>
            <person name="Mondo S."/>
            <person name="Riley R."/>
            <person name="Otillar R."/>
            <person name="Haridas S."/>
            <person name="Lipzen A."/>
            <person name="Grimwood J."/>
            <person name="Schmutz J."/>
            <person name="Clum A."/>
            <person name="Reid I.D."/>
            <person name="Moisan M.C."/>
            <person name="Butler G."/>
            <person name="Nguyen T.T.M."/>
            <person name="Dewar K."/>
            <person name="Conant G."/>
            <person name="Drula E."/>
            <person name="Henrissat B."/>
            <person name="Hansel C."/>
            <person name="Singer S."/>
            <person name="Hutchinson M.I."/>
            <person name="de Vries R.P."/>
            <person name="Natvig D.O."/>
            <person name="Powell A.J."/>
            <person name="Tsang A."/>
            <person name="Grigoriev I.V."/>
        </authorList>
    </citation>
    <scope>NUCLEOTIDE SEQUENCE [LARGE SCALE GENOMIC DNA]</scope>
    <source>
        <strain evidence="4 5">ATCC 24622</strain>
    </source>
</reference>
<evidence type="ECO:0000256" key="2">
    <source>
        <dbReference type="SAM" id="MobiDB-lite"/>
    </source>
</evidence>
<feature type="domain" description="Flavin reductase like" evidence="3">
    <location>
        <begin position="85"/>
        <end position="279"/>
    </location>
</feature>
<gene>
    <name evidence="4" type="ORF">VTK73DRAFT_6115</name>
</gene>
<proteinExistence type="predicted"/>
<sequence length="294" mass="31309">MKGRRLLTCSARHGLSQHGLLPQPRAEPCRETGRRTISHVAARCLQTSSAARLAWKVAPAAQPSVHPHSSSSETQPMSEQLRALMRLLTHSVVVCTSTAPPSEEGPNNGGGSGNAPAPRAMTMSSFTSLALRPVPVVTFNVATPSRTLDAVRASRRFNVHVLAGDTSGARVADWFTRGNDGRGGGVFEHLQRACGTEVVPAVGGGDVAVVEPPVLRGEGILYVLRCRLLDQPLGGLIPVQDHVVVLGEVMDILEGREGGSSGARDDSFGLIYADRRYRQLGNTLTKVDSDEDTR</sequence>
<evidence type="ECO:0000313" key="4">
    <source>
        <dbReference type="EMBL" id="KAL1835172.1"/>
    </source>
</evidence>
<feature type="region of interest" description="Disordered" evidence="2">
    <location>
        <begin position="97"/>
        <end position="120"/>
    </location>
</feature>
<dbReference type="SMART" id="SM00903">
    <property type="entry name" value="Flavin_Reduct"/>
    <property type="match status" value="1"/>
</dbReference>
<evidence type="ECO:0000256" key="1">
    <source>
        <dbReference type="ARBA" id="ARBA00023002"/>
    </source>
</evidence>
<dbReference type="PANTHER" id="PTHR30466">
    <property type="entry name" value="FLAVIN REDUCTASE"/>
    <property type="match status" value="1"/>
</dbReference>
<dbReference type="InterPro" id="IPR012349">
    <property type="entry name" value="Split_barrel_FMN-bd"/>
</dbReference>
<dbReference type="InterPro" id="IPR050268">
    <property type="entry name" value="NADH-dep_flavin_reductase"/>
</dbReference>
<comment type="caution">
    <text evidence="4">The sequence shown here is derived from an EMBL/GenBank/DDBJ whole genome shotgun (WGS) entry which is preliminary data.</text>
</comment>
<dbReference type="InterPro" id="IPR002563">
    <property type="entry name" value="Flavin_Rdtase-like_dom"/>
</dbReference>
<accession>A0ABR3V0P5</accession>
<dbReference type="PANTHER" id="PTHR30466:SF1">
    <property type="entry name" value="FMN REDUCTASE (NADH) RUTF"/>
    <property type="match status" value="1"/>
</dbReference>
<keyword evidence="5" id="KW-1185">Reference proteome</keyword>
<dbReference type="Proteomes" id="UP001586593">
    <property type="component" value="Unassembled WGS sequence"/>
</dbReference>
<name>A0ABR3V0P5_9PEZI</name>